<dbReference type="InterPro" id="IPR016181">
    <property type="entry name" value="Acyl_CoA_acyltransferase"/>
</dbReference>
<sequence>MGEEIKTDLVLAENQWIETERLILRPVTLADTEDVYEYASDEVTTRFLFPANQSLAETRA</sequence>
<evidence type="ECO:0000313" key="3">
    <source>
        <dbReference type="Proteomes" id="UP000224303"/>
    </source>
</evidence>
<name>A0A2G0E5T2_ENTFC</name>
<organism evidence="2 3">
    <name type="scientific">Enterococcus faecium</name>
    <name type="common">Streptococcus faecium</name>
    <dbReference type="NCBI Taxonomy" id="1352"/>
    <lineage>
        <taxon>Bacteria</taxon>
        <taxon>Bacillati</taxon>
        <taxon>Bacillota</taxon>
        <taxon>Bacilli</taxon>
        <taxon>Lactobacillales</taxon>
        <taxon>Enterococcaceae</taxon>
        <taxon>Enterococcus</taxon>
    </lineage>
</organism>
<comment type="caution">
    <text evidence="2">The sequence shown here is derived from an EMBL/GenBank/DDBJ whole genome shotgun (WGS) entry which is preliminary data.</text>
</comment>
<dbReference type="RefSeq" id="WP_143353496.1">
    <property type="nucleotide sequence ID" value="NZ_PCGC01000694.1"/>
</dbReference>
<feature type="non-terminal residue" evidence="2">
    <location>
        <position position="60"/>
    </location>
</feature>
<gene>
    <name evidence="2" type="ORF">CQR37_18040</name>
</gene>
<dbReference type="Gene3D" id="3.40.630.30">
    <property type="match status" value="1"/>
</dbReference>
<keyword evidence="2" id="KW-0808">Transferase</keyword>
<proteinExistence type="predicted"/>
<dbReference type="EMBL" id="PCGC01000694">
    <property type="protein sequence ID" value="PHL19833.1"/>
    <property type="molecule type" value="Genomic_DNA"/>
</dbReference>
<dbReference type="SUPFAM" id="SSF55729">
    <property type="entry name" value="Acyl-CoA N-acyltransferases (Nat)"/>
    <property type="match status" value="1"/>
</dbReference>
<dbReference type="Pfam" id="PF13302">
    <property type="entry name" value="Acetyltransf_3"/>
    <property type="match status" value="1"/>
</dbReference>
<evidence type="ECO:0000259" key="1">
    <source>
        <dbReference type="Pfam" id="PF13302"/>
    </source>
</evidence>
<feature type="domain" description="N-acetyltransferase" evidence="1">
    <location>
        <begin position="21"/>
        <end position="59"/>
    </location>
</feature>
<dbReference type="AlphaFoldDB" id="A0A2G0E5T2"/>
<protein>
    <submittedName>
        <fullName evidence="2">GNAT family N-acetyltransferase</fullName>
    </submittedName>
</protein>
<reference evidence="2 3" key="1">
    <citation type="submission" date="2017-10" db="EMBL/GenBank/DDBJ databases">
        <title>Draft genomes of the Enterococcus faecium isolated from human feces before and after Helicobacter pylori eradication therapy.</title>
        <authorList>
            <person name="Prianichniikov N.A."/>
            <person name="Glushchenko O.E."/>
            <person name="Malakhova M.V."/>
        </authorList>
    </citation>
    <scope>NUCLEOTIDE SEQUENCE [LARGE SCALE GENOMIC DNA]</scope>
    <source>
        <strain evidence="2 3">Hp_5-7</strain>
    </source>
</reference>
<dbReference type="Proteomes" id="UP000224303">
    <property type="component" value="Unassembled WGS sequence"/>
</dbReference>
<dbReference type="InterPro" id="IPR000182">
    <property type="entry name" value="GNAT_dom"/>
</dbReference>
<evidence type="ECO:0000313" key="2">
    <source>
        <dbReference type="EMBL" id="PHL19833.1"/>
    </source>
</evidence>
<dbReference type="GO" id="GO:0016747">
    <property type="term" value="F:acyltransferase activity, transferring groups other than amino-acyl groups"/>
    <property type="evidence" value="ECO:0007669"/>
    <property type="project" value="InterPro"/>
</dbReference>
<accession>A0A2G0E5T2</accession>